<dbReference type="InterPro" id="IPR041581">
    <property type="entry name" value="Glyoxalase_6"/>
</dbReference>
<dbReference type="InterPro" id="IPR037523">
    <property type="entry name" value="VOC_core"/>
</dbReference>
<evidence type="ECO:0000259" key="1">
    <source>
        <dbReference type="PROSITE" id="PS51819"/>
    </source>
</evidence>
<dbReference type="PROSITE" id="PS51819">
    <property type="entry name" value="VOC"/>
    <property type="match status" value="2"/>
</dbReference>
<dbReference type="InterPro" id="IPR004360">
    <property type="entry name" value="Glyas_Fos-R_dOase_dom"/>
</dbReference>
<keyword evidence="3" id="KW-1185">Reference proteome</keyword>
<dbReference type="InterPro" id="IPR029068">
    <property type="entry name" value="Glyas_Bleomycin-R_OHBP_Dase"/>
</dbReference>
<evidence type="ECO:0000313" key="3">
    <source>
        <dbReference type="Proteomes" id="UP000694501"/>
    </source>
</evidence>
<dbReference type="Gene3D" id="3.10.180.10">
    <property type="entry name" value="2,3-Dihydroxybiphenyl 1,2-Dioxygenase, domain 1"/>
    <property type="match status" value="2"/>
</dbReference>
<dbReference type="SUPFAM" id="SSF54593">
    <property type="entry name" value="Glyoxalase/Bleomycin resistance protein/Dihydroxybiphenyl dioxygenase"/>
    <property type="match status" value="2"/>
</dbReference>
<feature type="domain" description="VOC" evidence="1">
    <location>
        <begin position="138"/>
        <end position="263"/>
    </location>
</feature>
<comment type="caution">
    <text evidence="2">The sequence shown here is derived from an EMBL/GenBank/DDBJ whole genome shotgun (WGS) entry which is preliminary data.</text>
</comment>
<organism evidence="2 3">
    <name type="scientific">Streptomyces tardus</name>
    <dbReference type="NCBI Taxonomy" id="2780544"/>
    <lineage>
        <taxon>Bacteria</taxon>
        <taxon>Bacillati</taxon>
        <taxon>Actinomycetota</taxon>
        <taxon>Actinomycetes</taxon>
        <taxon>Kitasatosporales</taxon>
        <taxon>Streptomycetaceae</taxon>
        <taxon>Streptomyces</taxon>
    </lineage>
</organism>
<dbReference type="AlphaFoldDB" id="A0A949JHR6"/>
<dbReference type="Pfam" id="PF00903">
    <property type="entry name" value="Glyoxalase"/>
    <property type="match status" value="1"/>
</dbReference>
<dbReference type="PANTHER" id="PTHR33993:SF10">
    <property type="entry name" value="CONSERVED PROTEIN"/>
    <property type="match status" value="1"/>
</dbReference>
<gene>
    <name evidence="2" type="ORF">JGS22_016150</name>
</gene>
<dbReference type="EMBL" id="JAELVF020000001">
    <property type="protein sequence ID" value="MBU7599098.1"/>
    <property type="molecule type" value="Genomic_DNA"/>
</dbReference>
<reference evidence="2" key="1">
    <citation type="submission" date="2021-06" db="EMBL/GenBank/DDBJ databases">
        <title>Sequencing of actinobacteria type strains.</title>
        <authorList>
            <person name="Nguyen G.-S."/>
            <person name="Wentzel A."/>
        </authorList>
    </citation>
    <scope>NUCLEOTIDE SEQUENCE</scope>
    <source>
        <strain evidence="2">P38-E01</strain>
    </source>
</reference>
<accession>A0A949JHR6</accession>
<name>A0A949JHR6_9ACTN</name>
<feature type="domain" description="VOC" evidence="1">
    <location>
        <begin position="10"/>
        <end position="124"/>
    </location>
</feature>
<dbReference type="CDD" id="cd07247">
    <property type="entry name" value="SgaA_N_like"/>
    <property type="match status" value="2"/>
</dbReference>
<dbReference type="Pfam" id="PF18029">
    <property type="entry name" value="Glyoxalase_6"/>
    <property type="match status" value="1"/>
</dbReference>
<dbReference type="PANTHER" id="PTHR33993">
    <property type="entry name" value="GLYOXALASE-RELATED"/>
    <property type="match status" value="1"/>
</dbReference>
<protein>
    <submittedName>
        <fullName evidence="2">VOC family protein</fullName>
    </submittedName>
</protein>
<dbReference type="InterPro" id="IPR052164">
    <property type="entry name" value="Anthracycline_SecMetBiosynth"/>
</dbReference>
<evidence type="ECO:0000313" key="2">
    <source>
        <dbReference type="EMBL" id="MBU7599098.1"/>
    </source>
</evidence>
<dbReference type="Proteomes" id="UP000694501">
    <property type="component" value="Unassembled WGS sequence"/>
</dbReference>
<dbReference type="RefSeq" id="WP_211041917.1">
    <property type="nucleotide sequence ID" value="NZ_JAELVF020000001.1"/>
</dbReference>
<proteinExistence type="predicted"/>
<sequence>MITTDFVPGAPCWIDLGVPDGRAAADFYRSVFGWELEPLTGDAEQGYGLFRHEGRAVGALGPLGEEGARSSWMIYFMAADARACADAVRELGGTVRVSPLDAGGAGTMTQATDPLGGEFAVFQPGARKGFETADVPGALCWVELMTTDRARADDFYRGLFGWTGQDVPMPGESAGAYELVTAAGQPEERMHGGVVEVPPEALELRNGKPYWHPVFATEDCDDSVERVTSAGGTLQMGPETAEGVGRLAVVADPFGAEFVVLAPAPDTGAAPDAAADG</sequence>